<gene>
    <name evidence="2" type="ORF">CFN78_23370</name>
</gene>
<dbReference type="RefSeq" id="WP_094865037.1">
    <property type="nucleotide sequence ID" value="NZ_NKYE01000017.1"/>
</dbReference>
<evidence type="ECO:0000313" key="2">
    <source>
        <dbReference type="EMBL" id="OZM70854.1"/>
    </source>
</evidence>
<dbReference type="EMBL" id="NKYE01000017">
    <property type="protein sequence ID" value="OZM70854.1"/>
    <property type="molecule type" value="Genomic_DNA"/>
</dbReference>
<evidence type="ECO:0000313" key="3">
    <source>
        <dbReference type="Proteomes" id="UP000242444"/>
    </source>
</evidence>
<accession>A0A263CXI4</accession>
<evidence type="ECO:0000256" key="1">
    <source>
        <dbReference type="SAM" id="MobiDB-lite"/>
    </source>
</evidence>
<dbReference type="Proteomes" id="UP000242444">
    <property type="component" value="Unassembled WGS sequence"/>
</dbReference>
<protein>
    <recommendedName>
        <fullName evidence="4">ESX-1 secretion-associated protein</fullName>
    </recommendedName>
</protein>
<feature type="region of interest" description="Disordered" evidence="1">
    <location>
        <begin position="84"/>
        <end position="118"/>
    </location>
</feature>
<name>A0A263CXI4_9PSEU</name>
<dbReference type="InParanoid" id="A0A263CXI4"/>
<sequence length="118" mass="12247">MPGGGFQVEPEELRGYSGLLERSNQHFQTIKQHASDKGGDTSGFTGLLSLLVPIVDGIIGLYTDALQSAGDKLAKVQTNLDSAAESYEKREAGHTSTLNTVAGKVDSAKDAPTLGGAA</sequence>
<keyword evidence="3" id="KW-1185">Reference proteome</keyword>
<comment type="caution">
    <text evidence="2">The sequence shown here is derived from an EMBL/GenBank/DDBJ whole genome shotgun (WGS) entry which is preliminary data.</text>
</comment>
<dbReference type="AlphaFoldDB" id="A0A263CXI4"/>
<evidence type="ECO:0008006" key="4">
    <source>
        <dbReference type="Google" id="ProtNLM"/>
    </source>
</evidence>
<organism evidence="2 3">
    <name type="scientific">Amycolatopsis antarctica</name>
    <dbReference type="NCBI Taxonomy" id="1854586"/>
    <lineage>
        <taxon>Bacteria</taxon>
        <taxon>Bacillati</taxon>
        <taxon>Actinomycetota</taxon>
        <taxon>Actinomycetes</taxon>
        <taxon>Pseudonocardiales</taxon>
        <taxon>Pseudonocardiaceae</taxon>
        <taxon>Amycolatopsis</taxon>
    </lineage>
</organism>
<proteinExistence type="predicted"/>
<reference evidence="2 3" key="1">
    <citation type="submission" date="2017-07" db="EMBL/GenBank/DDBJ databases">
        <title>Amycolatopsis antarcticus sp. nov., isolated from the surface of an Antarcticus brown macroalga.</title>
        <authorList>
            <person name="Wang J."/>
            <person name="Leiva S."/>
            <person name="Huang J."/>
            <person name="Huang Y."/>
        </authorList>
    </citation>
    <scope>NUCLEOTIDE SEQUENCE [LARGE SCALE GENOMIC DNA]</scope>
    <source>
        <strain evidence="2 3">AU-G6</strain>
    </source>
</reference>
<dbReference type="OrthoDB" id="3402696at2"/>